<dbReference type="InterPro" id="IPR035418">
    <property type="entry name" value="AraC-bd_2"/>
</dbReference>
<dbReference type="Proteomes" id="UP001440984">
    <property type="component" value="Unassembled WGS sequence"/>
</dbReference>
<keyword evidence="6" id="KW-1185">Reference proteome</keyword>
<dbReference type="EMBL" id="JBDZYD010000020">
    <property type="protein sequence ID" value="MEQ0565370.1"/>
    <property type="molecule type" value="Genomic_DNA"/>
</dbReference>
<accession>A0ABV0LSW2</accession>
<dbReference type="InterPro" id="IPR018060">
    <property type="entry name" value="HTH_AraC"/>
</dbReference>
<keyword evidence="1" id="KW-0805">Transcription regulation</keyword>
<evidence type="ECO:0000313" key="6">
    <source>
        <dbReference type="Proteomes" id="UP001440984"/>
    </source>
</evidence>
<evidence type="ECO:0000256" key="2">
    <source>
        <dbReference type="ARBA" id="ARBA00023125"/>
    </source>
</evidence>
<evidence type="ECO:0000313" key="5">
    <source>
        <dbReference type="EMBL" id="MEQ0565370.1"/>
    </source>
</evidence>
<protein>
    <submittedName>
        <fullName evidence="5">Helix-turn-helix domain-containing protein</fullName>
    </submittedName>
</protein>
<evidence type="ECO:0000256" key="1">
    <source>
        <dbReference type="ARBA" id="ARBA00023015"/>
    </source>
</evidence>
<evidence type="ECO:0000259" key="4">
    <source>
        <dbReference type="PROSITE" id="PS01124"/>
    </source>
</evidence>
<dbReference type="Gene3D" id="1.10.10.60">
    <property type="entry name" value="Homeodomain-like"/>
    <property type="match status" value="1"/>
</dbReference>
<gene>
    <name evidence="5" type="ORF">ABJI51_40365</name>
</gene>
<dbReference type="PROSITE" id="PS01124">
    <property type="entry name" value="HTH_ARAC_FAMILY_2"/>
    <property type="match status" value="1"/>
</dbReference>
<dbReference type="PANTHER" id="PTHR46796:SF6">
    <property type="entry name" value="ARAC SUBFAMILY"/>
    <property type="match status" value="1"/>
</dbReference>
<reference evidence="5 6" key="1">
    <citation type="submission" date="2024-05" db="EMBL/GenBank/DDBJ databases">
        <authorList>
            <person name="Zhao H."/>
            <person name="Xu Y."/>
            <person name="Lin S."/>
            <person name="Spain J.C."/>
            <person name="Zhou N.-Y."/>
        </authorList>
    </citation>
    <scope>NUCLEOTIDE SEQUENCE [LARGE SCALE GENOMIC DNA]</scope>
    <source>
        <strain evidence="5 6">NEAU-NG30</strain>
    </source>
</reference>
<dbReference type="Pfam" id="PF14525">
    <property type="entry name" value="AraC_binding_2"/>
    <property type="match status" value="1"/>
</dbReference>
<feature type="domain" description="HTH araC/xylS-type" evidence="4">
    <location>
        <begin position="215"/>
        <end position="315"/>
    </location>
</feature>
<evidence type="ECO:0000256" key="3">
    <source>
        <dbReference type="ARBA" id="ARBA00023163"/>
    </source>
</evidence>
<proteinExistence type="predicted"/>
<keyword evidence="3" id="KW-0804">Transcription</keyword>
<dbReference type="InterPro" id="IPR050204">
    <property type="entry name" value="AraC_XylS_family_regulators"/>
</dbReference>
<dbReference type="SMART" id="SM00342">
    <property type="entry name" value="HTH_ARAC"/>
    <property type="match status" value="1"/>
</dbReference>
<dbReference type="PANTHER" id="PTHR46796">
    <property type="entry name" value="HTH-TYPE TRANSCRIPTIONAL ACTIVATOR RHAS-RELATED"/>
    <property type="match status" value="1"/>
</dbReference>
<keyword evidence="2" id="KW-0238">DNA-binding</keyword>
<dbReference type="InterPro" id="IPR020449">
    <property type="entry name" value="Tscrpt_reg_AraC-type_HTH"/>
</dbReference>
<name>A0ABV0LSW2_9PSEU</name>
<dbReference type="PRINTS" id="PR00032">
    <property type="entry name" value="HTHARAC"/>
</dbReference>
<dbReference type="RefSeq" id="WP_348956457.1">
    <property type="nucleotide sequence ID" value="NZ_JBDZYD010000020.1"/>
</dbReference>
<organism evidence="5 6">
    <name type="scientific">Amycolatopsis melonis</name>
    <dbReference type="NCBI Taxonomy" id="3156488"/>
    <lineage>
        <taxon>Bacteria</taxon>
        <taxon>Bacillati</taxon>
        <taxon>Actinomycetota</taxon>
        <taxon>Actinomycetes</taxon>
        <taxon>Pseudonocardiales</taxon>
        <taxon>Pseudonocardiaceae</taxon>
        <taxon>Amycolatopsis</taxon>
    </lineage>
</organism>
<dbReference type="InterPro" id="IPR009057">
    <property type="entry name" value="Homeodomain-like_sf"/>
</dbReference>
<sequence length="321" mass="34748">MPAPSSPVAVVSSASTESVPPDERIEFWEDHNRRELVGLTCSSYAEQGLVAKETNLAAGALHVAEILGNAHAVERSRKTCRTLPKDSVFASLVLGGTAVFFSGDGVFPVEAGSLVLYETERPYLFAFSAPMRQILVDIPRTVFTERCRPGGVPEPTVLGTRSRAETMAVSALHSVADALVTQRSLPGGDDPETTLLELIRALGARRFEGDRGHLAAIRQYIDRHLTDPALSAQHVAAAAGISARHLSRLFEAEGTSPARYILRRRLDHAYAQLTSGGTTATIADIAYGCGFSGQSHFTRVFREHFGRTPGEVRLAERKRSQ</sequence>
<dbReference type="Pfam" id="PF12833">
    <property type="entry name" value="HTH_18"/>
    <property type="match status" value="1"/>
</dbReference>
<comment type="caution">
    <text evidence="5">The sequence shown here is derived from an EMBL/GenBank/DDBJ whole genome shotgun (WGS) entry which is preliminary data.</text>
</comment>
<dbReference type="SUPFAM" id="SSF46689">
    <property type="entry name" value="Homeodomain-like"/>
    <property type="match status" value="2"/>
</dbReference>